<evidence type="ECO:0000313" key="1">
    <source>
        <dbReference type="EMBL" id="MDR4307353.1"/>
    </source>
</evidence>
<comment type="caution">
    <text evidence="1">The sequence shown here is derived from an EMBL/GenBank/DDBJ whole genome shotgun (WGS) entry which is preliminary data.</text>
</comment>
<dbReference type="RefSeq" id="WP_309392134.1">
    <property type="nucleotide sequence ID" value="NZ_JADBEO010000024.1"/>
</dbReference>
<evidence type="ECO:0000313" key="2">
    <source>
        <dbReference type="Proteomes" id="UP001181622"/>
    </source>
</evidence>
<dbReference type="EMBL" id="JADBEO010000024">
    <property type="protein sequence ID" value="MDR4307353.1"/>
    <property type="molecule type" value="Genomic_DNA"/>
</dbReference>
<sequence length="76" mass="8554">MQMDPNSAKIYHFPLNPRATLTRRQMIAVSAAMRAAEAPTVGFGGGWYHDAAIEEEAQERETAREAAEKVRPLFRH</sequence>
<name>A0ABU1DGU5_9HYPH</name>
<dbReference type="InterPro" id="IPR021232">
    <property type="entry name" value="DUF2735"/>
</dbReference>
<keyword evidence="2" id="KW-1185">Reference proteome</keyword>
<accession>A0ABU1DGU5</accession>
<gene>
    <name evidence="1" type="ORF">IHQ68_12070</name>
</gene>
<reference evidence="1" key="1">
    <citation type="submission" date="2020-10" db="EMBL/GenBank/DDBJ databases">
        <authorList>
            <person name="Abbas A."/>
            <person name="Razzaq R."/>
            <person name="Waqas M."/>
            <person name="Abbas N."/>
            <person name="Nielsen T.K."/>
            <person name="Hansen L.H."/>
            <person name="Hussain S."/>
            <person name="Shahid M."/>
        </authorList>
    </citation>
    <scope>NUCLEOTIDE SEQUENCE</scope>
    <source>
        <strain evidence="1">S14</strain>
    </source>
</reference>
<dbReference type="Proteomes" id="UP001181622">
    <property type="component" value="Unassembled WGS sequence"/>
</dbReference>
<dbReference type="Pfam" id="PF10931">
    <property type="entry name" value="DUF2735"/>
    <property type="match status" value="1"/>
</dbReference>
<organism evidence="1 2">
    <name type="scientific">Chelatococcus sambhunathii</name>
    <dbReference type="NCBI Taxonomy" id="363953"/>
    <lineage>
        <taxon>Bacteria</taxon>
        <taxon>Pseudomonadati</taxon>
        <taxon>Pseudomonadota</taxon>
        <taxon>Alphaproteobacteria</taxon>
        <taxon>Hyphomicrobiales</taxon>
        <taxon>Chelatococcaceae</taxon>
        <taxon>Chelatococcus</taxon>
    </lineage>
</organism>
<protein>
    <submittedName>
        <fullName evidence="1">DUF2735 domain-containing protein</fullName>
    </submittedName>
</protein>
<proteinExistence type="predicted"/>